<sequence length="55" mass="5691">MTFPELAGDLGYLDRLKLKYVGDSTGGPQSLQAVATGDADFGSAFNGSLLNLRAA</sequence>
<proteinExistence type="predicted"/>
<dbReference type="RefSeq" id="WP_170920721.1">
    <property type="nucleotide sequence ID" value="NZ_FUWJ01000001.1"/>
</dbReference>
<dbReference type="Proteomes" id="UP000190092">
    <property type="component" value="Unassembled WGS sequence"/>
</dbReference>
<evidence type="ECO:0000313" key="1">
    <source>
        <dbReference type="EMBL" id="SJZ31146.1"/>
    </source>
</evidence>
<dbReference type="EMBL" id="FUWJ01000001">
    <property type="protein sequence ID" value="SJZ31146.1"/>
    <property type="molecule type" value="Genomic_DNA"/>
</dbReference>
<gene>
    <name evidence="1" type="ORF">SAMN02745126_00138</name>
</gene>
<dbReference type="AlphaFoldDB" id="A0A1T4JLU9"/>
<reference evidence="2" key="1">
    <citation type="submission" date="2017-02" db="EMBL/GenBank/DDBJ databases">
        <authorList>
            <person name="Varghese N."/>
            <person name="Submissions S."/>
        </authorList>
    </citation>
    <scope>NUCLEOTIDE SEQUENCE [LARGE SCALE GENOMIC DNA]</scope>
    <source>
        <strain evidence="2">ATCC 27094</strain>
    </source>
</reference>
<protein>
    <submittedName>
        <fullName evidence="1">Uncharacterized protein</fullName>
    </submittedName>
</protein>
<name>A0A1T4JLU9_9HYPH</name>
<dbReference type="STRING" id="225324.SAMN02745126_00138"/>
<evidence type="ECO:0000313" key="2">
    <source>
        <dbReference type="Proteomes" id="UP000190092"/>
    </source>
</evidence>
<organism evidence="1 2">
    <name type="scientific">Enhydrobacter aerosaccus</name>
    <dbReference type="NCBI Taxonomy" id="225324"/>
    <lineage>
        <taxon>Bacteria</taxon>
        <taxon>Pseudomonadati</taxon>
        <taxon>Pseudomonadota</taxon>
        <taxon>Alphaproteobacteria</taxon>
        <taxon>Hyphomicrobiales</taxon>
        <taxon>Enhydrobacter</taxon>
    </lineage>
</organism>
<keyword evidence="2" id="KW-1185">Reference proteome</keyword>
<accession>A0A1T4JLU9</accession>